<dbReference type="KEGG" id="phm:PSMK_24900"/>
<dbReference type="EMBL" id="AP012338">
    <property type="protein sequence ID" value="BAM04649.1"/>
    <property type="molecule type" value="Genomic_DNA"/>
</dbReference>
<dbReference type="Pfam" id="PF00535">
    <property type="entry name" value="Glycos_transf_2"/>
    <property type="match status" value="1"/>
</dbReference>
<feature type="domain" description="Glycosyltransferase 2-like" evidence="2">
    <location>
        <begin position="7"/>
        <end position="111"/>
    </location>
</feature>
<proteinExistence type="inferred from homology"/>
<gene>
    <name evidence="3" type="ordered locus">PSMK_24900</name>
</gene>
<dbReference type="PANTHER" id="PTHR43630">
    <property type="entry name" value="POLY-BETA-1,6-N-ACETYL-D-GLUCOSAMINE SYNTHASE"/>
    <property type="match status" value="1"/>
</dbReference>
<accession>I0IHB1</accession>
<dbReference type="SUPFAM" id="SSF53448">
    <property type="entry name" value="Nucleotide-diphospho-sugar transferases"/>
    <property type="match status" value="1"/>
</dbReference>
<dbReference type="InterPro" id="IPR029044">
    <property type="entry name" value="Nucleotide-diphossugar_trans"/>
</dbReference>
<dbReference type="PANTHER" id="PTHR43630:SF2">
    <property type="entry name" value="GLYCOSYLTRANSFERASE"/>
    <property type="match status" value="1"/>
</dbReference>
<dbReference type="CDD" id="cd02511">
    <property type="entry name" value="Beta4Glucosyltransferase"/>
    <property type="match status" value="1"/>
</dbReference>
<dbReference type="Gene3D" id="3.90.550.10">
    <property type="entry name" value="Spore Coat Polysaccharide Biosynthesis Protein SpsA, Chain A"/>
    <property type="match status" value="1"/>
</dbReference>
<dbReference type="InterPro" id="IPR001173">
    <property type="entry name" value="Glyco_trans_2-like"/>
</dbReference>
<comment type="similarity">
    <text evidence="1">Belongs to the glycosyltransferase 2 family. WaaE/KdtX subfamily.</text>
</comment>
<protein>
    <submittedName>
        <fullName evidence="3">Putative glycosyltransferase</fullName>
    </submittedName>
</protein>
<dbReference type="AlphaFoldDB" id="I0IHB1"/>
<dbReference type="GO" id="GO:0016740">
    <property type="term" value="F:transferase activity"/>
    <property type="evidence" value="ECO:0007669"/>
    <property type="project" value="UniProtKB-KW"/>
</dbReference>
<evidence type="ECO:0000256" key="1">
    <source>
        <dbReference type="ARBA" id="ARBA00038494"/>
    </source>
</evidence>
<dbReference type="eggNOG" id="COG0463">
    <property type="taxonomic scope" value="Bacteria"/>
</dbReference>
<evidence type="ECO:0000313" key="3">
    <source>
        <dbReference type="EMBL" id="BAM04649.1"/>
    </source>
</evidence>
<name>I0IHB1_PHYMF</name>
<evidence type="ECO:0000313" key="4">
    <source>
        <dbReference type="Proteomes" id="UP000007881"/>
    </source>
</evidence>
<sequence length="379" mass="40415">MDRHTLSVHLLVRDEEQNLPAAIGSVAGVADEVVVTDTGSTDGTAAVAAGLGARVGRFAWRDDFAAAWNAGVASCRGDWVLILDADERLLPAAAGPLRSWLARPAADAARVLRRDLREAGDPSRFTRMAVLRLFRRERAVAAPFVGRCHPHPDPMPAARPILPGVELEHRGYLPAARPAKLARSRRLLELELTDRPTGPRSLYYRIELARTLLGSGDPAADAAVREAAAGLAPHADAAAAPLPHAALLLEVLLQWPADRLPPPWTPAAVAAAADRWFPDAPPLLWLRAGQAFAAGDDAAAAATLERLVAMGRDHGYDPHTGFDPAIVAERAALNLAACRIRLGDLAGARRLLEPLADDPRVGEQARTNLGLLDGLRADR</sequence>
<dbReference type="Proteomes" id="UP000007881">
    <property type="component" value="Chromosome"/>
</dbReference>
<reference evidence="3 4" key="1">
    <citation type="submission" date="2012-02" db="EMBL/GenBank/DDBJ databases">
        <title>Complete genome sequence of Phycisphaera mikurensis NBRC 102666.</title>
        <authorList>
            <person name="Ankai A."/>
            <person name="Hosoyama A."/>
            <person name="Terui Y."/>
            <person name="Sekine M."/>
            <person name="Fukai R."/>
            <person name="Kato Y."/>
            <person name="Nakamura S."/>
            <person name="Yamada-Narita S."/>
            <person name="Kawakoshi A."/>
            <person name="Fukunaga Y."/>
            <person name="Yamazaki S."/>
            <person name="Fujita N."/>
        </authorList>
    </citation>
    <scope>NUCLEOTIDE SEQUENCE [LARGE SCALE GENOMIC DNA]</scope>
    <source>
        <strain evidence="4">NBRC 102666 / KCTC 22515 / FYK2301M01</strain>
    </source>
</reference>
<keyword evidence="4" id="KW-1185">Reference proteome</keyword>
<evidence type="ECO:0000259" key="2">
    <source>
        <dbReference type="Pfam" id="PF00535"/>
    </source>
</evidence>
<dbReference type="HOGENOM" id="CLU_023736_3_2_0"/>
<keyword evidence="3" id="KW-0808">Transferase</keyword>
<organism evidence="3 4">
    <name type="scientific">Phycisphaera mikurensis (strain NBRC 102666 / KCTC 22515 / FYK2301M01)</name>
    <dbReference type="NCBI Taxonomy" id="1142394"/>
    <lineage>
        <taxon>Bacteria</taxon>
        <taxon>Pseudomonadati</taxon>
        <taxon>Planctomycetota</taxon>
        <taxon>Phycisphaerae</taxon>
        <taxon>Phycisphaerales</taxon>
        <taxon>Phycisphaeraceae</taxon>
        <taxon>Phycisphaera</taxon>
    </lineage>
</organism>